<dbReference type="Proteomes" id="UP000198504">
    <property type="component" value="Unassembled WGS sequence"/>
</dbReference>
<dbReference type="EMBL" id="FOFA01000004">
    <property type="protein sequence ID" value="SEQ59021.1"/>
    <property type="molecule type" value="Genomic_DNA"/>
</dbReference>
<dbReference type="AlphaFoldDB" id="A0A1H9H9J2"/>
<proteinExistence type="predicted"/>
<dbReference type="NCBIfam" id="NF041024">
    <property type="entry name" value="acVLRF1_NCBI"/>
    <property type="match status" value="1"/>
</dbReference>
<dbReference type="SUPFAM" id="SSF53137">
    <property type="entry name" value="Translational machinery components"/>
    <property type="match status" value="1"/>
</dbReference>
<organism evidence="2 3">
    <name type="scientific">Microlunatus flavus</name>
    <dbReference type="NCBI Taxonomy" id="1036181"/>
    <lineage>
        <taxon>Bacteria</taxon>
        <taxon>Bacillati</taxon>
        <taxon>Actinomycetota</taxon>
        <taxon>Actinomycetes</taxon>
        <taxon>Propionibacteriales</taxon>
        <taxon>Propionibacteriaceae</taxon>
        <taxon>Microlunatus</taxon>
    </lineage>
</organism>
<accession>A0A1H9H9J2</accession>
<reference evidence="3" key="1">
    <citation type="submission" date="2016-10" db="EMBL/GenBank/DDBJ databases">
        <authorList>
            <person name="Varghese N."/>
            <person name="Submissions S."/>
        </authorList>
    </citation>
    <scope>NUCLEOTIDE SEQUENCE [LARGE SCALE GENOMIC DNA]</scope>
    <source>
        <strain evidence="3">CGMCC 4.6856</strain>
    </source>
</reference>
<evidence type="ECO:0000313" key="2">
    <source>
        <dbReference type="EMBL" id="SEQ59021.1"/>
    </source>
</evidence>
<dbReference type="STRING" id="1036181.SAMN05421756_104162"/>
<keyword evidence="3" id="KW-1185">Reference proteome</keyword>
<dbReference type="InterPro" id="IPR042226">
    <property type="entry name" value="eFR1_2_sf"/>
</dbReference>
<gene>
    <name evidence="2" type="ORF">SAMN05421756_104162</name>
</gene>
<feature type="domain" description="Actinobacteria/chloroflexi VLRF1 release factor" evidence="1">
    <location>
        <begin position="35"/>
        <end position="167"/>
    </location>
</feature>
<evidence type="ECO:0000259" key="1">
    <source>
        <dbReference type="Pfam" id="PF18859"/>
    </source>
</evidence>
<dbReference type="Pfam" id="PF18859">
    <property type="entry name" value="acVLRF1"/>
    <property type="match status" value="1"/>
</dbReference>
<dbReference type="Gene3D" id="3.30.420.60">
    <property type="entry name" value="eRF1 domain 2"/>
    <property type="match status" value="1"/>
</dbReference>
<sequence>MTAPDGAVAVLEVPFPPLPPGAGPGAVVDHALRDRTIGAVLVRRGGYAVGRFDGRRLVASKVGSAYVQGRTKAGGWSQQRYARRRANQATQAYGEAADVVVTLLLPHVRDLEAVVGGGDDAGVQAVLADQRLAPLRPLLAPRVLPTADPRLRVLEAFGDQLREVRVRLNALA</sequence>
<name>A0A1H9H9J2_9ACTN</name>
<dbReference type="InterPro" id="IPR040783">
    <property type="entry name" value="VLRF1"/>
</dbReference>
<evidence type="ECO:0000313" key="3">
    <source>
        <dbReference type="Proteomes" id="UP000198504"/>
    </source>
</evidence>
<protein>
    <recommendedName>
        <fullName evidence="1">Actinobacteria/chloroflexi VLRF1 release factor domain-containing protein</fullName>
    </recommendedName>
</protein>